<dbReference type="Proteomes" id="UP001374579">
    <property type="component" value="Unassembled WGS sequence"/>
</dbReference>
<evidence type="ECO:0000313" key="3">
    <source>
        <dbReference type="Proteomes" id="UP001374579"/>
    </source>
</evidence>
<dbReference type="PROSITE" id="PS50003">
    <property type="entry name" value="PH_DOMAIN"/>
    <property type="match status" value="1"/>
</dbReference>
<keyword evidence="3" id="KW-1185">Reference proteome</keyword>
<proteinExistence type="predicted"/>
<dbReference type="SUPFAM" id="SSF50729">
    <property type="entry name" value="PH domain-like"/>
    <property type="match status" value="1"/>
</dbReference>
<reference evidence="2 3" key="1">
    <citation type="submission" date="2024-02" db="EMBL/GenBank/DDBJ databases">
        <title>Chromosome-scale genome assembly of the rough periwinkle Littorina saxatilis.</title>
        <authorList>
            <person name="De Jode A."/>
            <person name="Faria R."/>
            <person name="Formenti G."/>
            <person name="Sims Y."/>
            <person name="Smith T.P."/>
            <person name="Tracey A."/>
            <person name="Wood J.M.D."/>
            <person name="Zagrodzka Z.B."/>
            <person name="Johannesson K."/>
            <person name="Butlin R.K."/>
            <person name="Leder E.H."/>
        </authorList>
    </citation>
    <scope>NUCLEOTIDE SEQUENCE [LARGE SCALE GENOMIC DNA]</scope>
    <source>
        <strain evidence="2">Snail1</strain>
        <tissue evidence="2">Muscle</tissue>
    </source>
</reference>
<accession>A0AAN9G538</accession>
<dbReference type="InterPro" id="IPR001849">
    <property type="entry name" value="PH_domain"/>
</dbReference>
<comment type="caution">
    <text evidence="2">The sequence shown here is derived from an EMBL/GenBank/DDBJ whole genome shotgun (WGS) entry which is preliminary data.</text>
</comment>
<gene>
    <name evidence="2" type="ORF">V1264_005077</name>
</gene>
<name>A0AAN9G538_9CAEN</name>
<feature type="domain" description="PH" evidence="1">
    <location>
        <begin position="6"/>
        <end position="71"/>
    </location>
</feature>
<sequence>MQQAPSATKEGWLHVKEKTLFGSEMIDRRYCVLDAHGAVLVMYEDDSKTTIQRSLSLHHARVAVSEVVGTQ</sequence>
<dbReference type="EMBL" id="JBAMIC010000014">
    <property type="protein sequence ID" value="KAK7095703.1"/>
    <property type="molecule type" value="Genomic_DNA"/>
</dbReference>
<evidence type="ECO:0000313" key="2">
    <source>
        <dbReference type="EMBL" id="KAK7095703.1"/>
    </source>
</evidence>
<dbReference type="CDD" id="cd00821">
    <property type="entry name" value="PH"/>
    <property type="match status" value="1"/>
</dbReference>
<dbReference type="Pfam" id="PF00169">
    <property type="entry name" value="PH"/>
    <property type="match status" value="1"/>
</dbReference>
<protein>
    <recommendedName>
        <fullName evidence="1">PH domain-containing protein</fullName>
    </recommendedName>
</protein>
<evidence type="ECO:0000259" key="1">
    <source>
        <dbReference type="PROSITE" id="PS50003"/>
    </source>
</evidence>
<dbReference type="AlphaFoldDB" id="A0AAN9G538"/>
<dbReference type="InterPro" id="IPR011993">
    <property type="entry name" value="PH-like_dom_sf"/>
</dbReference>
<organism evidence="2 3">
    <name type="scientific">Littorina saxatilis</name>
    <dbReference type="NCBI Taxonomy" id="31220"/>
    <lineage>
        <taxon>Eukaryota</taxon>
        <taxon>Metazoa</taxon>
        <taxon>Spiralia</taxon>
        <taxon>Lophotrochozoa</taxon>
        <taxon>Mollusca</taxon>
        <taxon>Gastropoda</taxon>
        <taxon>Caenogastropoda</taxon>
        <taxon>Littorinimorpha</taxon>
        <taxon>Littorinoidea</taxon>
        <taxon>Littorinidae</taxon>
        <taxon>Littorina</taxon>
    </lineage>
</organism>
<dbReference type="Gene3D" id="2.30.29.30">
    <property type="entry name" value="Pleckstrin-homology domain (PH domain)/Phosphotyrosine-binding domain (PTB)"/>
    <property type="match status" value="1"/>
</dbReference>